<dbReference type="EMBL" id="UINC01120049">
    <property type="protein sequence ID" value="SVC94276.1"/>
    <property type="molecule type" value="Genomic_DNA"/>
</dbReference>
<sequence>EDKNYFLINDGNGNFKLDDSYKRIGQDLRFFQTEAQFEDLNNNKYPDLVLLAHGIITIVFNDKKGNFQSKNSIVISGHYADLIEGYRTNKLTSVVNFYDYDNDGFKDLFVGQHTSRFITKTTGLWDNNYILVLKNLNGNKFIDVTNKVMPEQRVNLNRIYNTGYSQYIEFEDLNNDGLKDIIIATDSPKRSLIKKQLRPDGWLYSHHEAYPYIFMQKPNRTFVPITKDNFHNLAQNETEYLRPGDFNGDGEIDLVGQEPDLQNNKFIIKTFLNNSKHVCTSKINFNNDPQKGHWYFKYIIRGGGDKHEKIQGYDLVSLKKGYG</sequence>
<evidence type="ECO:0000313" key="2">
    <source>
        <dbReference type="EMBL" id="SVC94276.1"/>
    </source>
</evidence>
<dbReference type="AlphaFoldDB" id="A0A382R9D9"/>
<organism evidence="2">
    <name type="scientific">marine metagenome</name>
    <dbReference type="NCBI Taxonomy" id="408172"/>
    <lineage>
        <taxon>unclassified sequences</taxon>
        <taxon>metagenomes</taxon>
        <taxon>ecological metagenomes</taxon>
    </lineage>
</organism>
<gene>
    <name evidence="2" type="ORF">METZ01_LOCUS347130</name>
</gene>
<feature type="non-terminal residue" evidence="2">
    <location>
        <position position="323"/>
    </location>
</feature>
<dbReference type="SUPFAM" id="SSF69318">
    <property type="entry name" value="Integrin alpha N-terminal domain"/>
    <property type="match status" value="1"/>
</dbReference>
<protein>
    <recommendedName>
        <fullName evidence="3">VCBS repeat-containing protein</fullName>
    </recommendedName>
</protein>
<dbReference type="InterPro" id="IPR028994">
    <property type="entry name" value="Integrin_alpha_N"/>
</dbReference>
<feature type="non-terminal residue" evidence="2">
    <location>
        <position position="1"/>
    </location>
</feature>
<evidence type="ECO:0008006" key="3">
    <source>
        <dbReference type="Google" id="ProtNLM"/>
    </source>
</evidence>
<name>A0A382R9D9_9ZZZZ</name>
<dbReference type="InterPro" id="IPR013517">
    <property type="entry name" value="FG-GAP"/>
</dbReference>
<dbReference type="Pfam" id="PF13517">
    <property type="entry name" value="FG-GAP_3"/>
    <property type="match status" value="2"/>
</dbReference>
<dbReference type="Gene3D" id="2.130.10.130">
    <property type="entry name" value="Integrin alpha, N-terminal"/>
    <property type="match status" value="2"/>
</dbReference>
<keyword evidence="1" id="KW-0732">Signal</keyword>
<reference evidence="2" key="1">
    <citation type="submission" date="2018-05" db="EMBL/GenBank/DDBJ databases">
        <authorList>
            <person name="Lanie J.A."/>
            <person name="Ng W.-L."/>
            <person name="Kazmierczak K.M."/>
            <person name="Andrzejewski T.M."/>
            <person name="Davidsen T.M."/>
            <person name="Wayne K.J."/>
            <person name="Tettelin H."/>
            <person name="Glass J.I."/>
            <person name="Rusch D."/>
            <person name="Podicherti R."/>
            <person name="Tsui H.-C.T."/>
            <person name="Winkler M.E."/>
        </authorList>
    </citation>
    <scope>NUCLEOTIDE SEQUENCE</scope>
</reference>
<evidence type="ECO:0000256" key="1">
    <source>
        <dbReference type="ARBA" id="ARBA00022729"/>
    </source>
</evidence>
<proteinExistence type="predicted"/>
<accession>A0A382R9D9</accession>